<evidence type="ECO:0008006" key="3">
    <source>
        <dbReference type="Google" id="ProtNLM"/>
    </source>
</evidence>
<dbReference type="AlphaFoldDB" id="A0A3S0XVI8"/>
<protein>
    <recommendedName>
        <fullName evidence="3">Serine/threonine protein phosphatase</fullName>
    </recommendedName>
</protein>
<dbReference type="RefSeq" id="WP_127062045.1">
    <property type="nucleotide sequence ID" value="NZ_RZHF01000015.1"/>
</dbReference>
<gene>
    <name evidence="1" type="ORF">ELY38_10490</name>
</gene>
<dbReference type="OrthoDB" id="8028712at2"/>
<keyword evidence="2" id="KW-1185">Reference proteome</keyword>
<dbReference type="Proteomes" id="UP000287023">
    <property type="component" value="Unassembled WGS sequence"/>
</dbReference>
<comment type="caution">
    <text evidence="1">The sequence shown here is derived from an EMBL/GenBank/DDBJ whole genome shotgun (WGS) entry which is preliminary data.</text>
</comment>
<sequence>MYDMFLLDTLPRQQATMEPHTLNGEKVWLKRAAKRNSRLAYAPLKLLAAWLKLDALKPVLNTGGEQSIITEATRIETLRSAGITVPTILAKTPQALLLADVGTPDEPAETLLDKLKRLNSPEQVDQTLARSIEALNSVHSRNCYLSEAFARNILVTNEKTVFIDFETDPGQVHAPVDCMVRDWYCFIFSLYGKLYKSPMQCERLAPALLEGLRNANQEVRERFCEILPKLLRLQRFPFKHLGSDGRKISVTLQALAVLNQRL</sequence>
<dbReference type="EMBL" id="RZHF01000015">
    <property type="protein sequence ID" value="RUR31089.1"/>
    <property type="molecule type" value="Genomic_DNA"/>
</dbReference>
<accession>A0A3S0XVI8</accession>
<name>A0A3S0XVI8_9GAMM</name>
<reference evidence="1 2" key="1">
    <citation type="submission" date="2018-12" db="EMBL/GenBank/DDBJ databases">
        <title>three novel Halomonas strain isolated from plants.</title>
        <authorList>
            <person name="Sun C."/>
        </authorList>
    </citation>
    <scope>NUCLEOTIDE SEQUENCE [LARGE SCALE GENOMIC DNA]</scope>
    <source>
        <strain evidence="1 2">JCM 18142</strain>
    </source>
</reference>
<evidence type="ECO:0000313" key="1">
    <source>
        <dbReference type="EMBL" id="RUR31089.1"/>
    </source>
</evidence>
<organism evidence="1 2">
    <name type="scientific">Vreelandella nanhaiensis</name>
    <dbReference type="NCBI Taxonomy" id="1258546"/>
    <lineage>
        <taxon>Bacteria</taxon>
        <taxon>Pseudomonadati</taxon>
        <taxon>Pseudomonadota</taxon>
        <taxon>Gammaproteobacteria</taxon>
        <taxon>Oceanospirillales</taxon>
        <taxon>Halomonadaceae</taxon>
        <taxon>Vreelandella</taxon>
    </lineage>
</organism>
<proteinExistence type="predicted"/>
<evidence type="ECO:0000313" key="2">
    <source>
        <dbReference type="Proteomes" id="UP000287023"/>
    </source>
</evidence>